<sequence>MQRLQVQCYCSCSCIVYLGRLLVGCDRLTYLCHLLCF</sequence>
<protein>
    <submittedName>
        <fullName evidence="1">Uncharacterized protein</fullName>
    </submittedName>
</protein>
<reference evidence="1" key="2">
    <citation type="journal article" date="2015" name="Fish Shellfish Immunol.">
        <title>Early steps in the European eel (Anguilla anguilla)-Vibrio vulnificus interaction in the gills: Role of the RtxA13 toxin.</title>
        <authorList>
            <person name="Callol A."/>
            <person name="Pajuelo D."/>
            <person name="Ebbesson L."/>
            <person name="Teles M."/>
            <person name="MacKenzie S."/>
            <person name="Amaro C."/>
        </authorList>
    </citation>
    <scope>NUCLEOTIDE SEQUENCE</scope>
</reference>
<organism evidence="1">
    <name type="scientific">Anguilla anguilla</name>
    <name type="common">European freshwater eel</name>
    <name type="synonym">Muraena anguilla</name>
    <dbReference type="NCBI Taxonomy" id="7936"/>
    <lineage>
        <taxon>Eukaryota</taxon>
        <taxon>Metazoa</taxon>
        <taxon>Chordata</taxon>
        <taxon>Craniata</taxon>
        <taxon>Vertebrata</taxon>
        <taxon>Euteleostomi</taxon>
        <taxon>Actinopterygii</taxon>
        <taxon>Neopterygii</taxon>
        <taxon>Teleostei</taxon>
        <taxon>Anguilliformes</taxon>
        <taxon>Anguillidae</taxon>
        <taxon>Anguilla</taxon>
    </lineage>
</organism>
<evidence type="ECO:0000313" key="1">
    <source>
        <dbReference type="EMBL" id="JAH04667.1"/>
    </source>
</evidence>
<name>A0A0E9PK43_ANGAN</name>
<reference evidence="1" key="1">
    <citation type="submission" date="2014-11" db="EMBL/GenBank/DDBJ databases">
        <authorList>
            <person name="Amaro Gonzalez C."/>
        </authorList>
    </citation>
    <scope>NUCLEOTIDE SEQUENCE</scope>
</reference>
<accession>A0A0E9PK43</accession>
<dbReference type="AlphaFoldDB" id="A0A0E9PK43"/>
<proteinExistence type="predicted"/>
<dbReference type="EMBL" id="GBXM01103910">
    <property type="protein sequence ID" value="JAH04667.1"/>
    <property type="molecule type" value="Transcribed_RNA"/>
</dbReference>